<dbReference type="GO" id="GO:0005634">
    <property type="term" value="C:nucleus"/>
    <property type="evidence" value="ECO:0007669"/>
    <property type="project" value="TreeGrafter"/>
</dbReference>
<proteinExistence type="predicted"/>
<evidence type="ECO:0000259" key="2">
    <source>
        <dbReference type="Pfam" id="PF15749"/>
    </source>
</evidence>
<dbReference type="Pfam" id="PF15749">
    <property type="entry name" value="MRNIP"/>
    <property type="match status" value="1"/>
</dbReference>
<feature type="domain" description="MRN complex-interacting protein N-terminal" evidence="2">
    <location>
        <begin position="9"/>
        <end position="98"/>
    </location>
</feature>
<keyword evidence="4" id="KW-1185">Reference proteome</keyword>
<reference evidence="3 4" key="1">
    <citation type="submission" date="2024-01" db="EMBL/GenBank/DDBJ databases">
        <title>Genome assemblies of Stephania.</title>
        <authorList>
            <person name="Yang L."/>
        </authorList>
    </citation>
    <scope>NUCLEOTIDE SEQUENCE [LARGE SCALE GENOMIC DNA]</scope>
    <source>
        <strain evidence="3">JXDWG</strain>
        <tissue evidence="3">Leaf</tissue>
    </source>
</reference>
<dbReference type="InterPro" id="IPR049472">
    <property type="entry name" value="MRNIP_N"/>
</dbReference>
<sequence length="251" mass="28985">MASIVFVAVQCCQCSTMQVKQKKKSGNKWSCVICNQKQSVRKIYAQGFQAKDVRKFVQNFNMSRQSLDEALDSAEPEEAEIVEDPSTKNDSFDFRKRRSDWSEYLESDEDKLENQFGRGDQEEEPRGGSEPNIMTEIPKEMFKKPKLKNYSLEQRKSDGNKPFSPKFSKRKTTKSLISPGTQQEPEKSHQPTLMARGPSKWVDYLTEEDDDKLLFSGGEDLRDPQCPWSQAFQDTRFQDEIVGDEVHPEFI</sequence>
<dbReference type="InterPro" id="IPR032739">
    <property type="entry name" value="MRNIP"/>
</dbReference>
<dbReference type="Proteomes" id="UP001419268">
    <property type="component" value="Unassembled WGS sequence"/>
</dbReference>
<dbReference type="EMBL" id="JBBNAG010000001">
    <property type="protein sequence ID" value="KAK9165715.1"/>
    <property type="molecule type" value="Genomic_DNA"/>
</dbReference>
<dbReference type="PANTHER" id="PTHR15863">
    <property type="entry name" value="MRN COMPLEX-INTERACTING PROTEIN"/>
    <property type="match status" value="1"/>
</dbReference>
<feature type="compositionally biased region" description="Acidic residues" evidence="1">
    <location>
        <begin position="69"/>
        <end position="83"/>
    </location>
</feature>
<accession>A0AAP0Q3B7</accession>
<name>A0AAP0Q3B7_9MAGN</name>
<evidence type="ECO:0000313" key="4">
    <source>
        <dbReference type="Proteomes" id="UP001419268"/>
    </source>
</evidence>
<protein>
    <recommendedName>
        <fullName evidence="2">MRN complex-interacting protein N-terminal domain-containing protein</fullName>
    </recommendedName>
</protein>
<feature type="compositionally biased region" description="Basic and acidic residues" evidence="1">
    <location>
        <begin position="85"/>
        <end position="94"/>
    </location>
</feature>
<feature type="region of interest" description="Disordered" evidence="1">
    <location>
        <begin position="69"/>
        <end position="200"/>
    </location>
</feature>
<dbReference type="GO" id="GO:0007095">
    <property type="term" value="P:mitotic G2 DNA damage checkpoint signaling"/>
    <property type="evidence" value="ECO:0007669"/>
    <property type="project" value="TreeGrafter"/>
</dbReference>
<dbReference type="GO" id="GO:0003682">
    <property type="term" value="F:chromatin binding"/>
    <property type="evidence" value="ECO:0007669"/>
    <property type="project" value="TreeGrafter"/>
</dbReference>
<evidence type="ECO:0000313" key="3">
    <source>
        <dbReference type="EMBL" id="KAK9165715.1"/>
    </source>
</evidence>
<dbReference type="PANTHER" id="PTHR15863:SF2">
    <property type="entry name" value="MRN COMPLEX-INTERACTING PROTEIN"/>
    <property type="match status" value="1"/>
</dbReference>
<feature type="compositionally biased region" description="Polar residues" evidence="1">
    <location>
        <begin position="174"/>
        <end position="183"/>
    </location>
</feature>
<evidence type="ECO:0000256" key="1">
    <source>
        <dbReference type="SAM" id="MobiDB-lite"/>
    </source>
</evidence>
<organism evidence="3 4">
    <name type="scientific">Stephania cephalantha</name>
    <dbReference type="NCBI Taxonomy" id="152367"/>
    <lineage>
        <taxon>Eukaryota</taxon>
        <taxon>Viridiplantae</taxon>
        <taxon>Streptophyta</taxon>
        <taxon>Embryophyta</taxon>
        <taxon>Tracheophyta</taxon>
        <taxon>Spermatophyta</taxon>
        <taxon>Magnoliopsida</taxon>
        <taxon>Ranunculales</taxon>
        <taxon>Menispermaceae</taxon>
        <taxon>Menispermoideae</taxon>
        <taxon>Cissampelideae</taxon>
        <taxon>Stephania</taxon>
    </lineage>
</organism>
<dbReference type="AlphaFoldDB" id="A0AAP0Q3B7"/>
<gene>
    <name evidence="3" type="ORF">Scep_000906</name>
</gene>
<comment type="caution">
    <text evidence="3">The sequence shown here is derived from an EMBL/GenBank/DDBJ whole genome shotgun (WGS) entry which is preliminary data.</text>
</comment>